<dbReference type="Pfam" id="PF05035">
    <property type="entry name" value="DGOK"/>
    <property type="match status" value="1"/>
</dbReference>
<proteinExistence type="predicted"/>
<accession>A0ABU5DYG6</accession>
<protein>
    <submittedName>
        <fullName evidence="1">2-dehydro-3-deoxygalactonokinase</fullName>
    </submittedName>
</protein>
<gene>
    <name evidence="1" type="ORF">SMD31_10555</name>
</gene>
<name>A0ABU5DYG6_9PROT</name>
<reference evidence="1 2" key="1">
    <citation type="journal article" date="2013" name="Antonie Van Leeuwenhoek">
        <title>Dongia rigui sp. nov., isolated from freshwater of a large wetland in Korea.</title>
        <authorList>
            <person name="Baik K.S."/>
            <person name="Hwang Y.M."/>
            <person name="Choi J.S."/>
            <person name="Kwon J."/>
            <person name="Seong C.N."/>
        </authorList>
    </citation>
    <scope>NUCLEOTIDE SEQUENCE [LARGE SCALE GENOMIC DNA]</scope>
    <source>
        <strain evidence="1 2">04SU4-P</strain>
    </source>
</reference>
<dbReference type="Proteomes" id="UP001271769">
    <property type="component" value="Unassembled WGS sequence"/>
</dbReference>
<sequence>MAANIACIAVDWGTSNRRAWALGEGGAVLAAKADDQGLLAIKDRAFAQSLRAFAGDWLQGGAPIVMAGMVGSRAGWREAQYLETPVDLTRIGGRLTEITDFTGNAVRIVPGAARNEANGADVMRGEECQMLGALLTRGQRDGVFLLPGTHAKWAILKDGILTDFRTYMTGELFAHLRKGGSLSQVMPGPEEKDVFDGAAFDRGFAAGFATDAPVITHLLFTVRSLSLFARLAPAEAPSYLSGLLIGAEMKDALGWLKVHNAGTTVTAIGSAKLLETYDRAARHGGLSLDRVESDDILPPALFAIAREAGLIRQADGVA</sequence>
<evidence type="ECO:0000313" key="1">
    <source>
        <dbReference type="EMBL" id="MDY0872367.1"/>
    </source>
</evidence>
<dbReference type="EMBL" id="JAXCLX010000001">
    <property type="protein sequence ID" value="MDY0872367.1"/>
    <property type="molecule type" value="Genomic_DNA"/>
</dbReference>
<dbReference type="InterPro" id="IPR042257">
    <property type="entry name" value="DGOK_C"/>
</dbReference>
<dbReference type="InterPro" id="IPR007729">
    <property type="entry name" value="DGOK"/>
</dbReference>
<dbReference type="InterPro" id="IPR042258">
    <property type="entry name" value="DGOK_N"/>
</dbReference>
<keyword evidence="2" id="KW-1185">Reference proteome</keyword>
<evidence type="ECO:0000313" key="2">
    <source>
        <dbReference type="Proteomes" id="UP001271769"/>
    </source>
</evidence>
<dbReference type="Gene3D" id="3.30.420.310">
    <property type="entry name" value="2-keto-3-deoxy-galactonokinase, C-terminal domain"/>
    <property type="match status" value="1"/>
</dbReference>
<organism evidence="1 2">
    <name type="scientific">Dongia rigui</name>
    <dbReference type="NCBI Taxonomy" id="940149"/>
    <lineage>
        <taxon>Bacteria</taxon>
        <taxon>Pseudomonadati</taxon>
        <taxon>Pseudomonadota</taxon>
        <taxon>Alphaproteobacteria</taxon>
        <taxon>Rhodospirillales</taxon>
        <taxon>Dongiaceae</taxon>
        <taxon>Dongia</taxon>
    </lineage>
</organism>
<dbReference type="RefSeq" id="WP_320500790.1">
    <property type="nucleotide sequence ID" value="NZ_JAXCLX010000001.1"/>
</dbReference>
<comment type="caution">
    <text evidence="1">The sequence shown here is derived from an EMBL/GenBank/DDBJ whole genome shotgun (WGS) entry which is preliminary data.</text>
</comment>
<dbReference type="Gene3D" id="3.30.420.300">
    <property type="entry name" value="2-keto-3-deoxy-galactonokinase, substrate binding domain"/>
    <property type="match status" value="1"/>
</dbReference>